<keyword evidence="1" id="KW-0472">Membrane</keyword>
<organism evidence="2 3">
    <name type="scientific">Pontibacillus marinus BH030004 = DSM 16465</name>
    <dbReference type="NCBI Taxonomy" id="1385511"/>
    <lineage>
        <taxon>Bacteria</taxon>
        <taxon>Bacillati</taxon>
        <taxon>Bacillota</taxon>
        <taxon>Bacilli</taxon>
        <taxon>Bacillales</taxon>
        <taxon>Bacillaceae</taxon>
        <taxon>Pontibacillus</taxon>
    </lineage>
</organism>
<dbReference type="STRING" id="1385511.GCA_000425225_00892"/>
<dbReference type="EMBL" id="AVPF01000110">
    <property type="protein sequence ID" value="KGX83416.1"/>
    <property type="molecule type" value="Genomic_DNA"/>
</dbReference>
<protein>
    <recommendedName>
        <fullName evidence="4">YtxH domain-containing protein</fullName>
    </recommendedName>
</protein>
<name>A0A0A5FRL1_9BACI</name>
<dbReference type="eggNOG" id="ENOG50331E9">
    <property type="taxonomic scope" value="Bacteria"/>
</dbReference>
<gene>
    <name evidence="2" type="ORF">N783_03720</name>
</gene>
<dbReference type="OrthoDB" id="2390014at2"/>
<evidence type="ECO:0000256" key="1">
    <source>
        <dbReference type="SAM" id="Phobius"/>
    </source>
</evidence>
<keyword evidence="1" id="KW-0812">Transmembrane</keyword>
<reference evidence="2 3" key="1">
    <citation type="submission" date="2013-08" db="EMBL/GenBank/DDBJ databases">
        <authorList>
            <person name="Huang J."/>
            <person name="Wang G."/>
        </authorList>
    </citation>
    <scope>NUCLEOTIDE SEQUENCE [LARGE SCALE GENOMIC DNA]</scope>
    <source>
        <strain evidence="2 3">BH030004</strain>
    </source>
</reference>
<feature type="transmembrane region" description="Helical" evidence="1">
    <location>
        <begin position="6"/>
        <end position="22"/>
    </location>
</feature>
<dbReference type="AlphaFoldDB" id="A0A0A5FRL1"/>
<evidence type="ECO:0000313" key="2">
    <source>
        <dbReference type="EMBL" id="KGX83416.1"/>
    </source>
</evidence>
<keyword evidence="1" id="KW-1133">Transmembrane helix</keyword>
<proteinExistence type="predicted"/>
<keyword evidence="3" id="KW-1185">Reference proteome</keyword>
<evidence type="ECO:0008006" key="4">
    <source>
        <dbReference type="Google" id="ProtNLM"/>
    </source>
</evidence>
<comment type="caution">
    <text evidence="2">The sequence shown here is derived from an EMBL/GenBank/DDBJ whole genome shotgun (WGS) entry which is preliminary data.</text>
</comment>
<accession>A0A0A5FRL1</accession>
<sequence length="101" mass="11604">MKKRWIYSGVGAIGAGALTYLLKDEKRRTDLKDKAKSFTDNIRENFQKDDNSDLPVEKAGVPEFDHTENTKMVDEGSQFGVQYYNKIKEEEAEKIQDKQNA</sequence>
<dbReference type="Proteomes" id="UP000030403">
    <property type="component" value="Unassembled WGS sequence"/>
</dbReference>
<evidence type="ECO:0000313" key="3">
    <source>
        <dbReference type="Proteomes" id="UP000030403"/>
    </source>
</evidence>
<dbReference type="RefSeq" id="WP_027448144.1">
    <property type="nucleotide sequence ID" value="NZ_AVPF01000110.1"/>
</dbReference>